<protein>
    <submittedName>
        <fullName evidence="4">Monosaccharide ABC transporter substrate-binding protein (CUT2 family)</fullName>
    </submittedName>
</protein>
<dbReference type="GO" id="GO:0030246">
    <property type="term" value="F:carbohydrate binding"/>
    <property type="evidence" value="ECO:0007669"/>
    <property type="project" value="TreeGrafter"/>
</dbReference>
<dbReference type="PROSITE" id="PS51318">
    <property type="entry name" value="TAT"/>
    <property type="match status" value="1"/>
</dbReference>
<comment type="caution">
    <text evidence="4">The sequence shown here is derived from an EMBL/GenBank/DDBJ whole genome shotgun (WGS) entry which is preliminary data.</text>
</comment>
<evidence type="ECO:0000259" key="3">
    <source>
        <dbReference type="Pfam" id="PF13407"/>
    </source>
</evidence>
<organism evidence="4 5">
    <name type="scientific">Humibacillus xanthopallidus</name>
    <dbReference type="NCBI Taxonomy" id="412689"/>
    <lineage>
        <taxon>Bacteria</taxon>
        <taxon>Bacillati</taxon>
        <taxon>Actinomycetota</taxon>
        <taxon>Actinomycetes</taxon>
        <taxon>Micrococcales</taxon>
        <taxon>Intrasporangiaceae</taxon>
        <taxon>Humibacillus</taxon>
    </lineage>
</organism>
<keyword evidence="2" id="KW-0732">Signal</keyword>
<dbReference type="InterPro" id="IPR013459">
    <property type="entry name" value="RhaS"/>
</dbReference>
<dbReference type="OrthoDB" id="9781890at2"/>
<dbReference type="SUPFAM" id="SSF53822">
    <property type="entry name" value="Periplasmic binding protein-like I"/>
    <property type="match status" value="1"/>
</dbReference>
<evidence type="ECO:0000256" key="2">
    <source>
        <dbReference type="SAM" id="SignalP"/>
    </source>
</evidence>
<sequence>MTSISRRSAVLGVAALTAGLALTGCTKAATDSGTAGTGAATAAGKLSVVFIPKNLGNPYFDTSDAGGKKAVEALGGTYSEVGPQQASPDGQVQYINTAAQQHVSALVVSANDPKAIGDALNQARKGGTKVVTFDSDTDAQYRDLFINQASPEGLAKVEVDGITKQIGDSGEIAILSASANATNQNAWIDLMKKDLAANHPNVKLVDVVYGNDDDQTSFDKTAALLQTHPNLKGIISPTTVGVAAAARYLSTSDKKVKVALTGLGTPNQMREYVKNGTVNEFYLWNPADLGALAAYAADALVKGKITGKEGDTFTAGSLGDFKVGANQTVLLGDPFAFNAGNIDQFKF</sequence>
<dbReference type="RefSeq" id="WP_141819726.1">
    <property type="nucleotide sequence ID" value="NZ_BAAAQC010000005.1"/>
</dbReference>
<dbReference type="AlphaFoldDB" id="A0A543PTS2"/>
<gene>
    <name evidence="4" type="ORF">FHX52_0575</name>
</gene>
<proteinExistence type="predicted"/>
<evidence type="ECO:0000256" key="1">
    <source>
        <dbReference type="ARBA" id="ARBA00004196"/>
    </source>
</evidence>
<feature type="domain" description="Periplasmic binding protein" evidence="3">
    <location>
        <begin position="48"/>
        <end position="304"/>
    </location>
</feature>
<dbReference type="Pfam" id="PF13407">
    <property type="entry name" value="Peripla_BP_4"/>
    <property type="match status" value="1"/>
</dbReference>
<accession>A0A543PTS2</accession>
<dbReference type="InterPro" id="IPR028082">
    <property type="entry name" value="Peripla_BP_I"/>
</dbReference>
<dbReference type="PANTHER" id="PTHR30036">
    <property type="entry name" value="D-XYLOSE-BINDING PERIPLASMIC PROTEIN"/>
    <property type="match status" value="1"/>
</dbReference>
<reference evidence="4 5" key="1">
    <citation type="submission" date="2019-06" db="EMBL/GenBank/DDBJ databases">
        <title>Sequencing the genomes of 1000 actinobacteria strains.</title>
        <authorList>
            <person name="Klenk H.-P."/>
        </authorList>
    </citation>
    <scope>NUCLEOTIDE SEQUENCE [LARGE SCALE GENOMIC DNA]</scope>
    <source>
        <strain evidence="4 5">DSM 21776</strain>
    </source>
</reference>
<dbReference type="EMBL" id="VFQF01000001">
    <property type="protein sequence ID" value="TQN47473.1"/>
    <property type="molecule type" value="Genomic_DNA"/>
</dbReference>
<name>A0A543PTS2_9MICO</name>
<dbReference type="NCBIfam" id="TIGR02637">
    <property type="entry name" value="RhaS"/>
    <property type="match status" value="1"/>
</dbReference>
<feature type="chain" id="PRO_5021791718" evidence="2">
    <location>
        <begin position="29"/>
        <end position="347"/>
    </location>
</feature>
<comment type="subcellular location">
    <subcellularLocation>
        <location evidence="1">Cell envelope</location>
    </subcellularLocation>
</comment>
<evidence type="ECO:0000313" key="5">
    <source>
        <dbReference type="Proteomes" id="UP000320085"/>
    </source>
</evidence>
<dbReference type="InterPro" id="IPR050555">
    <property type="entry name" value="Bact_Solute-Bind_Prot2"/>
</dbReference>
<feature type="signal peptide" evidence="2">
    <location>
        <begin position="1"/>
        <end position="28"/>
    </location>
</feature>
<dbReference type="PROSITE" id="PS51257">
    <property type="entry name" value="PROKAR_LIPOPROTEIN"/>
    <property type="match status" value="1"/>
</dbReference>
<evidence type="ECO:0000313" key="4">
    <source>
        <dbReference type="EMBL" id="TQN47473.1"/>
    </source>
</evidence>
<dbReference type="Gene3D" id="3.40.50.2300">
    <property type="match status" value="2"/>
</dbReference>
<dbReference type="InterPro" id="IPR025997">
    <property type="entry name" value="SBP_2_dom"/>
</dbReference>
<dbReference type="CDD" id="cd20000">
    <property type="entry name" value="PBP1_ABC_rhamnose"/>
    <property type="match status" value="1"/>
</dbReference>
<dbReference type="Proteomes" id="UP000320085">
    <property type="component" value="Unassembled WGS sequence"/>
</dbReference>
<dbReference type="GO" id="GO:0030288">
    <property type="term" value="C:outer membrane-bounded periplasmic space"/>
    <property type="evidence" value="ECO:0007669"/>
    <property type="project" value="TreeGrafter"/>
</dbReference>
<dbReference type="PANTHER" id="PTHR30036:SF8">
    <property type="entry name" value="ABC-TYPE SUGAR TRANSPORT SYSTEM PERIPLASMIC COMPONENT-LIKE PROTEIN"/>
    <property type="match status" value="1"/>
</dbReference>
<dbReference type="GO" id="GO:0015762">
    <property type="term" value="P:rhamnose transmembrane transport"/>
    <property type="evidence" value="ECO:0007669"/>
    <property type="project" value="InterPro"/>
</dbReference>
<dbReference type="InterPro" id="IPR006311">
    <property type="entry name" value="TAT_signal"/>
</dbReference>